<reference evidence="9" key="1">
    <citation type="submission" date="2018-02" db="EMBL/GenBank/DDBJ databases">
        <authorList>
            <person name="Hausmann B."/>
        </authorList>
    </citation>
    <scope>NUCLEOTIDE SEQUENCE [LARGE SCALE GENOMIC DNA]</scope>
    <source>
        <strain evidence="9">Peat soil MAG SbA1</strain>
    </source>
</reference>
<dbReference type="SMART" id="SM00928">
    <property type="entry name" value="NADH_4Fe-4S"/>
    <property type="match status" value="1"/>
</dbReference>
<dbReference type="Pfam" id="PF07992">
    <property type="entry name" value="Pyr_redox_2"/>
    <property type="match status" value="1"/>
</dbReference>
<evidence type="ECO:0000259" key="7">
    <source>
        <dbReference type="SMART" id="SM00928"/>
    </source>
</evidence>
<dbReference type="GO" id="GO:0016491">
    <property type="term" value="F:oxidoreductase activity"/>
    <property type="evidence" value="ECO:0007669"/>
    <property type="project" value="InterPro"/>
</dbReference>
<dbReference type="Gene3D" id="6.10.250.1450">
    <property type="match status" value="1"/>
</dbReference>
<dbReference type="FunFam" id="3.40.50.11540:FF:000001">
    <property type="entry name" value="NADH dehydrogenase [ubiquinone] flavoprotein 1, mitochondrial"/>
    <property type="match status" value="1"/>
</dbReference>
<dbReference type="AlphaFoldDB" id="A0A2U3KT47"/>
<keyword evidence="4" id="KW-0408">Iron</keyword>
<dbReference type="Pfam" id="PF10589">
    <property type="entry name" value="NADH_4Fe-4S"/>
    <property type="match status" value="1"/>
</dbReference>
<dbReference type="InterPro" id="IPR036188">
    <property type="entry name" value="FAD/NAD-bd_sf"/>
</dbReference>
<proteinExistence type="inferred from homology"/>
<gene>
    <name evidence="8" type="primary">hoxF</name>
    <name evidence="8" type="ORF">SBA1_470035</name>
</gene>
<evidence type="ECO:0000256" key="6">
    <source>
        <dbReference type="SAM" id="MobiDB-lite"/>
    </source>
</evidence>
<evidence type="ECO:0000313" key="9">
    <source>
        <dbReference type="Proteomes" id="UP000238701"/>
    </source>
</evidence>
<dbReference type="Pfam" id="PF01512">
    <property type="entry name" value="Complex1_51K"/>
    <property type="match status" value="1"/>
</dbReference>
<feature type="region of interest" description="Disordered" evidence="6">
    <location>
        <begin position="994"/>
        <end position="1022"/>
    </location>
</feature>
<keyword evidence="3" id="KW-0479">Metal-binding</keyword>
<dbReference type="InterPro" id="IPR019575">
    <property type="entry name" value="Nuop51_4Fe4S-bd"/>
</dbReference>
<dbReference type="SUPFAM" id="SSF142019">
    <property type="entry name" value="Nqo1 FMN-binding domain-like"/>
    <property type="match status" value="1"/>
</dbReference>
<evidence type="ECO:0000313" key="8">
    <source>
        <dbReference type="EMBL" id="SPF42812.1"/>
    </source>
</evidence>
<dbReference type="EMBL" id="OMOD01000141">
    <property type="protein sequence ID" value="SPF42812.1"/>
    <property type="molecule type" value="Genomic_DNA"/>
</dbReference>
<keyword evidence="5" id="KW-0411">Iron-sulfur</keyword>
<keyword evidence="2" id="KW-0004">4Fe-4S</keyword>
<evidence type="ECO:0000256" key="1">
    <source>
        <dbReference type="ARBA" id="ARBA00007523"/>
    </source>
</evidence>
<dbReference type="GO" id="GO:0046872">
    <property type="term" value="F:metal ion binding"/>
    <property type="evidence" value="ECO:0007669"/>
    <property type="project" value="UniProtKB-KW"/>
</dbReference>
<dbReference type="InterPro" id="IPR011538">
    <property type="entry name" value="Nuo51_FMN-bd"/>
</dbReference>
<dbReference type="FunFam" id="1.20.1440.230:FF:000001">
    <property type="entry name" value="Mitochondrial NADH dehydrogenase flavoprotein 1"/>
    <property type="match status" value="1"/>
</dbReference>
<dbReference type="InterPro" id="IPR037225">
    <property type="entry name" value="Nuo51_FMN-bd_sf"/>
</dbReference>
<dbReference type="PRINTS" id="PR00419">
    <property type="entry name" value="ADXRDTASE"/>
</dbReference>
<dbReference type="Gene3D" id="1.20.1440.230">
    <property type="entry name" value="NADH-ubiquinone oxidoreductase 51kDa subunit, iron-sulphur binding domain"/>
    <property type="match status" value="1"/>
</dbReference>
<evidence type="ECO:0000256" key="2">
    <source>
        <dbReference type="ARBA" id="ARBA00022485"/>
    </source>
</evidence>
<dbReference type="GO" id="GO:0010181">
    <property type="term" value="F:FMN binding"/>
    <property type="evidence" value="ECO:0007669"/>
    <property type="project" value="InterPro"/>
</dbReference>
<dbReference type="PROSITE" id="PS00645">
    <property type="entry name" value="COMPLEX1_51K_2"/>
    <property type="match status" value="1"/>
</dbReference>
<dbReference type="Gene3D" id="3.10.20.600">
    <property type="match status" value="1"/>
</dbReference>
<dbReference type="SUPFAM" id="SSF142984">
    <property type="entry name" value="Nqo1 middle domain-like"/>
    <property type="match status" value="1"/>
</dbReference>
<dbReference type="InterPro" id="IPR001949">
    <property type="entry name" value="NADH-UbQ_OxRdtase_51kDa_CS"/>
</dbReference>
<dbReference type="Gene3D" id="3.40.50.11540">
    <property type="entry name" value="NADH-ubiquinone oxidoreductase 51kDa subunit"/>
    <property type="match status" value="1"/>
</dbReference>
<dbReference type="OrthoDB" id="9761899at2"/>
<dbReference type="Pfam" id="PF14691">
    <property type="entry name" value="Fer4_20"/>
    <property type="match status" value="1"/>
</dbReference>
<evidence type="ECO:0000256" key="5">
    <source>
        <dbReference type="ARBA" id="ARBA00023014"/>
    </source>
</evidence>
<dbReference type="InterPro" id="IPR036249">
    <property type="entry name" value="Thioredoxin-like_sf"/>
</dbReference>
<comment type="similarity">
    <text evidence="1">Belongs to the complex I 51 kDa subunit family.</text>
</comment>
<sequence length="1052" mass="114568">MPRIQDIGAFNTVREAGLAKLVPAVPRLTVGMGTCGRGNGAEGLYQAFSEAIERSGADVMLAPVGCFGACFQEPLVSVRLPGKPLVILRKVQANDANRILEDIAEGNLSPDLVYCKIEEWDHLTGHVRYGEGYPEVQAWNEVPFFKGQRKIVLRNCGIINPDDIEEYIAVGGYQALYKVLIDAHPEAVIEQIKASKLRGRGGAGYLTGNKWEFLAKAKAEPKYIICNADEGDPGAYMNRNEIESDPHALLEGMIIGGYVMGASEGIIYVRAEYPLAVHRLNRAIEQARECGMLGENILGRGFKFDISLVEGAGAFVCGEETALIASLEGEAGRPRPRPPFPAQKGLWGKPTNINNVETWYNIAPIVMRGPAWFTETGSPKSSGTKVFSLVGKIKNTGLVEMPLGTSLKTFIYDIGDGAAEGRQVKAVQTGGPSGGCIPHEMFETPVDYENLAQLGSIMGSGGMVVMDEDNCMVDVARYFIEFTHSESCGKCIPCRVGLNKCLRILNRVTEGAGTTHHIELLDELSRYIRDCSLCGLGQTAPNPVLTTLRHFRSEFEDHILARRCVAGVCEELALSPCENSCPLHMNIPRFLQLYKEGQLEQAFLSVILDNPLPSSTGRVCQHPCDNRCRRQTLDQPVNMREVHRFIADSIFQSDKYEAMVKAVVARKLEPTGRKIAVVGAGPAGLTAAFYLALLGHDVTVYDSKPEAGGMLRFALPEYRLPKSILSREISLIERMGVKFIFNTRLGTDLTFGELDDHFDAIFVSVGTWKESGVDQPGTELKGVYGALNFLEATAAGENVALGRRVAIIGGGNAAIDSARTTLRKGAEATVFYRRERKDMPAIEEETNAAREEGARFVFLAAPHRIVGDAKGNVKAIEIVTTRLGAYDTSGRRKPVSTGQIQRFDCDSVILAVGEGVDAEFAKESGMALKKAGTIEVNRFTLETSRAKFYAGGDVVSGASNVSGAMGYGKQAARNIDRQLMEGERWSSLFPEFEYEQVPPEEPSPSRRHSGTHLPAAARVRSQDEVVSGLDQETAHDEACRCLRCDVKAVAVG</sequence>
<dbReference type="GO" id="GO:0008137">
    <property type="term" value="F:NADH dehydrogenase (ubiquinone) activity"/>
    <property type="evidence" value="ECO:0007669"/>
    <property type="project" value="InterPro"/>
</dbReference>
<dbReference type="Gene3D" id="3.50.50.60">
    <property type="entry name" value="FAD/NAD(P)-binding domain"/>
    <property type="match status" value="2"/>
</dbReference>
<feature type="domain" description="NADH-ubiquinone oxidoreductase 51kDa subunit iron-sulphur binding" evidence="7">
    <location>
        <begin position="473"/>
        <end position="518"/>
    </location>
</feature>
<evidence type="ECO:0000256" key="3">
    <source>
        <dbReference type="ARBA" id="ARBA00022723"/>
    </source>
</evidence>
<dbReference type="Gene3D" id="3.40.30.10">
    <property type="entry name" value="Glutaredoxin"/>
    <property type="match status" value="1"/>
</dbReference>
<organism evidence="8 9">
    <name type="scientific">Candidatus Sulfotelmatobacter kueseliae</name>
    <dbReference type="NCBI Taxonomy" id="2042962"/>
    <lineage>
        <taxon>Bacteria</taxon>
        <taxon>Pseudomonadati</taxon>
        <taxon>Acidobacteriota</taxon>
        <taxon>Terriglobia</taxon>
        <taxon>Terriglobales</taxon>
        <taxon>Candidatus Korobacteraceae</taxon>
        <taxon>Candidatus Sulfotelmatobacter</taxon>
    </lineage>
</organism>
<dbReference type="InterPro" id="IPR023753">
    <property type="entry name" value="FAD/NAD-binding_dom"/>
</dbReference>
<dbReference type="GO" id="GO:0051539">
    <property type="term" value="F:4 iron, 4 sulfur cluster binding"/>
    <property type="evidence" value="ECO:0007669"/>
    <property type="project" value="UniProtKB-KW"/>
</dbReference>
<name>A0A2U3KT47_9BACT</name>
<dbReference type="InterPro" id="IPR028261">
    <property type="entry name" value="DPD_II"/>
</dbReference>
<dbReference type="Proteomes" id="UP000238701">
    <property type="component" value="Unassembled WGS sequence"/>
</dbReference>
<dbReference type="SUPFAM" id="SSF51971">
    <property type="entry name" value="Nucleotide-binding domain"/>
    <property type="match status" value="2"/>
</dbReference>
<dbReference type="InterPro" id="IPR037207">
    <property type="entry name" value="Nuop51_4Fe4S-bd_sf"/>
</dbReference>
<accession>A0A2U3KT47</accession>
<dbReference type="GO" id="GO:0003677">
    <property type="term" value="F:DNA binding"/>
    <property type="evidence" value="ECO:0007669"/>
    <property type="project" value="UniProtKB-KW"/>
</dbReference>
<keyword evidence="8" id="KW-0371">Homeobox</keyword>
<dbReference type="SUPFAM" id="SSF52833">
    <property type="entry name" value="Thioredoxin-like"/>
    <property type="match status" value="1"/>
</dbReference>
<dbReference type="SUPFAM" id="SSF140490">
    <property type="entry name" value="Nqo1C-terminal domain-like"/>
    <property type="match status" value="1"/>
</dbReference>
<evidence type="ECO:0000256" key="4">
    <source>
        <dbReference type="ARBA" id="ARBA00023004"/>
    </source>
</evidence>
<protein>
    <submittedName>
        <fullName evidence="8">NAD-reducing hydrogenase subunit HoxF</fullName>
    </submittedName>
</protein>
<dbReference type="PANTHER" id="PTHR43578">
    <property type="entry name" value="NADH-QUINONE OXIDOREDUCTASE SUBUNIT F"/>
    <property type="match status" value="1"/>
</dbReference>
<dbReference type="CDD" id="cd02980">
    <property type="entry name" value="TRX_Fd_family"/>
    <property type="match status" value="1"/>
</dbReference>
<dbReference type="PANTHER" id="PTHR43578:SF3">
    <property type="entry name" value="NADH-QUINONE OXIDOREDUCTASE SUBUNIT F"/>
    <property type="match status" value="1"/>
</dbReference>